<dbReference type="PANTHER" id="PTHR31900">
    <property type="entry name" value="F-BOX/RNI SUPERFAMILY PROTEIN-RELATED"/>
    <property type="match status" value="1"/>
</dbReference>
<proteinExistence type="predicted"/>
<dbReference type="SUPFAM" id="SSF81383">
    <property type="entry name" value="F-box domain"/>
    <property type="match status" value="1"/>
</dbReference>
<dbReference type="EMBL" id="KB870805">
    <property type="protein sequence ID" value="EOA36902.1"/>
    <property type="molecule type" value="Genomic_DNA"/>
</dbReference>
<reference evidence="3" key="1">
    <citation type="journal article" date="2013" name="Nat. Genet.">
        <title>The Capsella rubella genome and the genomic consequences of rapid mating system evolution.</title>
        <authorList>
            <person name="Slotte T."/>
            <person name="Hazzouri K.M."/>
            <person name="Agren J.A."/>
            <person name="Koenig D."/>
            <person name="Maumus F."/>
            <person name="Guo Y.L."/>
            <person name="Steige K."/>
            <person name="Platts A.E."/>
            <person name="Escobar J.S."/>
            <person name="Newman L.K."/>
            <person name="Wang W."/>
            <person name="Mandakova T."/>
            <person name="Vello E."/>
            <person name="Smith L.M."/>
            <person name="Henz S.R."/>
            <person name="Steffen J."/>
            <person name="Takuno S."/>
            <person name="Brandvain Y."/>
            <person name="Coop G."/>
            <person name="Andolfatto P."/>
            <person name="Hu T.T."/>
            <person name="Blanchette M."/>
            <person name="Clark R.M."/>
            <person name="Quesneville H."/>
            <person name="Nordborg M."/>
            <person name="Gaut B.S."/>
            <person name="Lysak M.A."/>
            <person name="Jenkins J."/>
            <person name="Grimwood J."/>
            <person name="Chapman J."/>
            <person name="Prochnik S."/>
            <person name="Shu S."/>
            <person name="Rokhsar D."/>
            <person name="Schmutz J."/>
            <person name="Weigel D."/>
            <person name="Wright S.I."/>
        </authorList>
    </citation>
    <scope>NUCLEOTIDE SEQUENCE [LARGE SCALE GENOMIC DNA]</scope>
    <source>
        <strain evidence="3">cv. Monte Gargano</strain>
    </source>
</reference>
<dbReference type="Pfam" id="PF24758">
    <property type="entry name" value="LRR_At5g56370"/>
    <property type="match status" value="1"/>
</dbReference>
<evidence type="ECO:0000313" key="3">
    <source>
        <dbReference type="Proteomes" id="UP000029121"/>
    </source>
</evidence>
<dbReference type="CDD" id="cd22160">
    <property type="entry name" value="F-box_AtFBL13-like"/>
    <property type="match status" value="1"/>
</dbReference>
<dbReference type="Gene3D" id="3.80.10.10">
    <property type="entry name" value="Ribonuclease Inhibitor"/>
    <property type="match status" value="1"/>
</dbReference>
<accession>R0GLT1</accession>
<protein>
    <recommendedName>
        <fullName evidence="1">F-box domain-containing protein</fullName>
    </recommendedName>
</protein>
<organism evidence="2 3">
    <name type="scientific">Capsella rubella</name>
    <dbReference type="NCBI Taxonomy" id="81985"/>
    <lineage>
        <taxon>Eukaryota</taxon>
        <taxon>Viridiplantae</taxon>
        <taxon>Streptophyta</taxon>
        <taxon>Embryophyta</taxon>
        <taxon>Tracheophyta</taxon>
        <taxon>Spermatophyta</taxon>
        <taxon>Magnoliopsida</taxon>
        <taxon>eudicotyledons</taxon>
        <taxon>Gunneridae</taxon>
        <taxon>Pentapetalae</taxon>
        <taxon>rosids</taxon>
        <taxon>malvids</taxon>
        <taxon>Brassicales</taxon>
        <taxon>Brassicaceae</taxon>
        <taxon>Camelineae</taxon>
        <taxon>Capsella</taxon>
    </lineage>
</organism>
<dbReference type="Pfam" id="PF00646">
    <property type="entry name" value="F-box"/>
    <property type="match status" value="1"/>
</dbReference>
<dbReference type="PROSITE" id="PS50181">
    <property type="entry name" value="FBOX"/>
    <property type="match status" value="1"/>
</dbReference>
<dbReference type="AlphaFoldDB" id="R0GLT1"/>
<name>R0GLT1_9BRAS</name>
<dbReference type="SMART" id="SM00579">
    <property type="entry name" value="FBD"/>
    <property type="match status" value="1"/>
</dbReference>
<dbReference type="InterPro" id="IPR001810">
    <property type="entry name" value="F-box_dom"/>
</dbReference>
<dbReference type="InterPro" id="IPR053781">
    <property type="entry name" value="F-box_AtFBL13-like"/>
</dbReference>
<dbReference type="SMART" id="SM00256">
    <property type="entry name" value="FBOX"/>
    <property type="match status" value="1"/>
</dbReference>
<dbReference type="PANTHER" id="PTHR31900:SF34">
    <property type="entry name" value="EMB|CAB62440.1-RELATED"/>
    <property type="match status" value="1"/>
</dbReference>
<gene>
    <name evidence="2" type="ORF">CARUB_v10011452mg</name>
</gene>
<dbReference type="Proteomes" id="UP000029121">
    <property type="component" value="Unassembled WGS sequence"/>
</dbReference>
<keyword evidence="3" id="KW-1185">Reference proteome</keyword>
<evidence type="ECO:0000313" key="2">
    <source>
        <dbReference type="EMBL" id="EOA36902.1"/>
    </source>
</evidence>
<sequence>MAKAKTEEIVCEDRISVLPEDLLVTILDLLPTKDAVATMFLSKRWLSTWTMVTSLVYKDIDCESKKSVWCFLKKSMQLHKAPVINSLCMELGPQCPTTDDVDIGKLVAKAVDRLVIKLDINLLWSAGPSSLHRSLYSCETLVELTLSGQILVNIPSSYSAYLPSLRELELINVVYKDEDSLVSLLSSCPVLEILFVDRRKDDNVKKFNVKVPTLWDFWYTNYSSCSSSFDHTDRCLVVDAPALTNYRICDFSGDSRSIEDMPFLQDANIDVESYHPDDKFLTSFSSVLSLHLYLSDAMVNHCSTINFSRLIKLSICPCGPEWLEPLLRFLGNAPKLKEFLVDYKFLYKAEDIPYSWWNQQSPVPGCLSTELEIFEWREYGDRMEEEDFLTYILSNSMRLKTATISFRSDLEDQKLIIEELEVLPRVSTISHLLFK</sequence>
<dbReference type="Pfam" id="PF08387">
    <property type="entry name" value="FBD"/>
    <property type="match status" value="1"/>
</dbReference>
<feature type="domain" description="F-box" evidence="1">
    <location>
        <begin position="12"/>
        <end position="60"/>
    </location>
</feature>
<dbReference type="STRING" id="81985.R0GLT1"/>
<dbReference type="InterPro" id="IPR032675">
    <property type="entry name" value="LRR_dom_sf"/>
</dbReference>
<dbReference type="SUPFAM" id="SSF52047">
    <property type="entry name" value="RNI-like"/>
    <property type="match status" value="1"/>
</dbReference>
<dbReference type="InterPro" id="IPR055411">
    <property type="entry name" value="LRR_FXL15/At3g58940/PEG3-like"/>
</dbReference>
<dbReference type="InterPro" id="IPR036047">
    <property type="entry name" value="F-box-like_dom_sf"/>
</dbReference>
<dbReference type="InterPro" id="IPR006566">
    <property type="entry name" value="FBD"/>
</dbReference>
<evidence type="ECO:0000259" key="1">
    <source>
        <dbReference type="PROSITE" id="PS50181"/>
    </source>
</evidence>
<dbReference type="InterPro" id="IPR050232">
    <property type="entry name" value="FBL13/AtMIF1-like"/>
</dbReference>